<keyword evidence="1" id="KW-0472">Membrane</keyword>
<feature type="transmembrane region" description="Helical" evidence="1">
    <location>
        <begin position="94"/>
        <end position="116"/>
    </location>
</feature>
<evidence type="ECO:0008006" key="3">
    <source>
        <dbReference type="Google" id="ProtNLM"/>
    </source>
</evidence>
<gene>
    <name evidence="2" type="ORF">S01H4_27215</name>
</gene>
<proteinExistence type="predicted"/>
<name>X1CZ95_9ZZZZ</name>
<dbReference type="Pfam" id="PF04020">
    <property type="entry name" value="Phage_holin_4_2"/>
    <property type="match status" value="1"/>
</dbReference>
<feature type="non-terminal residue" evidence="2">
    <location>
        <position position="117"/>
    </location>
</feature>
<keyword evidence="1" id="KW-0812">Transmembrane</keyword>
<keyword evidence="1" id="KW-1133">Transmembrane helix</keyword>
<accession>X1CZ95</accession>
<feature type="transmembrane region" description="Helical" evidence="1">
    <location>
        <begin position="67"/>
        <end position="88"/>
    </location>
</feature>
<sequence>MGKLFFHIISGILGLFLAIKLSESGAVKFIYGIEFTGPIETLLITGGIVGLFNFFIKPILKVIFLPLRILTFGLVSLIINMVLVWVAVDILSPIKIAGLLPLFWTTFIIWILNFLFG</sequence>
<dbReference type="AlphaFoldDB" id="X1CZ95"/>
<reference evidence="2" key="1">
    <citation type="journal article" date="2014" name="Front. Microbiol.">
        <title>High frequency of phylogenetically diverse reductive dehalogenase-homologous genes in deep subseafloor sedimentary metagenomes.</title>
        <authorList>
            <person name="Kawai M."/>
            <person name="Futagami T."/>
            <person name="Toyoda A."/>
            <person name="Takaki Y."/>
            <person name="Nishi S."/>
            <person name="Hori S."/>
            <person name="Arai W."/>
            <person name="Tsubouchi T."/>
            <person name="Morono Y."/>
            <person name="Uchiyama I."/>
            <person name="Ito T."/>
            <person name="Fujiyama A."/>
            <person name="Inagaki F."/>
            <person name="Takami H."/>
        </authorList>
    </citation>
    <scope>NUCLEOTIDE SEQUENCE</scope>
    <source>
        <strain evidence="2">Expedition CK06-06</strain>
    </source>
</reference>
<evidence type="ECO:0000313" key="2">
    <source>
        <dbReference type="EMBL" id="GAG89526.1"/>
    </source>
</evidence>
<dbReference type="InterPro" id="IPR007165">
    <property type="entry name" value="Phage_holin_4_2"/>
</dbReference>
<protein>
    <recommendedName>
        <fullName evidence="3">Phage holin family protein</fullName>
    </recommendedName>
</protein>
<organism evidence="2">
    <name type="scientific">marine sediment metagenome</name>
    <dbReference type="NCBI Taxonomy" id="412755"/>
    <lineage>
        <taxon>unclassified sequences</taxon>
        <taxon>metagenomes</taxon>
        <taxon>ecological metagenomes</taxon>
    </lineage>
</organism>
<evidence type="ECO:0000256" key="1">
    <source>
        <dbReference type="SAM" id="Phobius"/>
    </source>
</evidence>
<feature type="transmembrane region" description="Helical" evidence="1">
    <location>
        <begin position="40"/>
        <end position="60"/>
    </location>
</feature>
<dbReference type="EMBL" id="BART01013256">
    <property type="protein sequence ID" value="GAG89526.1"/>
    <property type="molecule type" value="Genomic_DNA"/>
</dbReference>
<comment type="caution">
    <text evidence="2">The sequence shown here is derived from an EMBL/GenBank/DDBJ whole genome shotgun (WGS) entry which is preliminary data.</text>
</comment>